<evidence type="ECO:0000313" key="2">
    <source>
        <dbReference type="EMBL" id="EOB07557.1"/>
    </source>
</evidence>
<gene>
    <name evidence="2" type="ORF">Anapl_01980</name>
</gene>
<feature type="region of interest" description="Disordered" evidence="1">
    <location>
        <begin position="63"/>
        <end position="90"/>
    </location>
</feature>
<proteinExistence type="predicted"/>
<accession>R0KCB9</accession>
<reference evidence="3" key="1">
    <citation type="journal article" date="2013" name="Nat. Genet.">
        <title>The duck genome and transcriptome provide insight into an avian influenza virus reservoir species.</title>
        <authorList>
            <person name="Huang Y."/>
            <person name="Li Y."/>
            <person name="Burt D.W."/>
            <person name="Chen H."/>
            <person name="Zhang Y."/>
            <person name="Qian W."/>
            <person name="Kim H."/>
            <person name="Gan S."/>
            <person name="Zhao Y."/>
            <person name="Li J."/>
            <person name="Yi K."/>
            <person name="Feng H."/>
            <person name="Zhu P."/>
            <person name="Li B."/>
            <person name="Liu Q."/>
            <person name="Fairley S."/>
            <person name="Magor K.E."/>
            <person name="Du Z."/>
            <person name="Hu X."/>
            <person name="Goodman L."/>
            <person name="Tafer H."/>
            <person name="Vignal A."/>
            <person name="Lee T."/>
            <person name="Kim K.W."/>
            <person name="Sheng Z."/>
            <person name="An Y."/>
            <person name="Searle S."/>
            <person name="Herrero J."/>
            <person name="Groenen M.A."/>
            <person name="Crooijmans R.P."/>
            <person name="Faraut T."/>
            <person name="Cai Q."/>
            <person name="Webster R.G."/>
            <person name="Aldridge J.R."/>
            <person name="Warren W.C."/>
            <person name="Bartschat S."/>
            <person name="Kehr S."/>
            <person name="Marz M."/>
            <person name="Stadler P.F."/>
            <person name="Smith J."/>
            <person name="Kraus R.H."/>
            <person name="Zhao Y."/>
            <person name="Ren L."/>
            <person name="Fei J."/>
            <person name="Morisson M."/>
            <person name="Kaiser P."/>
            <person name="Griffin D.K."/>
            <person name="Rao M."/>
            <person name="Pitel F."/>
            <person name="Wang J."/>
            <person name="Li N."/>
        </authorList>
    </citation>
    <scope>NUCLEOTIDE SEQUENCE [LARGE SCALE GENOMIC DNA]</scope>
</reference>
<dbReference type="AlphaFoldDB" id="R0KCB9"/>
<dbReference type="Proteomes" id="UP000296049">
    <property type="component" value="Unassembled WGS sequence"/>
</dbReference>
<feature type="compositionally biased region" description="Polar residues" evidence="1">
    <location>
        <begin position="77"/>
        <end position="89"/>
    </location>
</feature>
<protein>
    <submittedName>
        <fullName evidence="2">Uncharacterized protein</fullName>
    </submittedName>
</protein>
<sequence length="145" mass="16142">MLNADMECKLQVQPRDSTARESTKSWQALLQSSRRQLNDILIMINITGEKFEANLPVSQTTAGTCQKQLKEPPDVASTGQQPGDSSVPQEGTCLHGACYLISREPAAMFSPRRASQYLPSRFKVPFFSSRLQKNKEHFVGTKPSL</sequence>
<feature type="region of interest" description="Disordered" evidence="1">
    <location>
        <begin position="1"/>
        <end position="23"/>
    </location>
</feature>
<evidence type="ECO:0000313" key="3">
    <source>
        <dbReference type="Proteomes" id="UP000296049"/>
    </source>
</evidence>
<evidence type="ECO:0000256" key="1">
    <source>
        <dbReference type="SAM" id="MobiDB-lite"/>
    </source>
</evidence>
<name>R0KCB9_ANAPL</name>
<organism evidence="2 3">
    <name type="scientific">Anas platyrhynchos</name>
    <name type="common">Mallard</name>
    <name type="synonym">Anas boschas</name>
    <dbReference type="NCBI Taxonomy" id="8839"/>
    <lineage>
        <taxon>Eukaryota</taxon>
        <taxon>Metazoa</taxon>
        <taxon>Chordata</taxon>
        <taxon>Craniata</taxon>
        <taxon>Vertebrata</taxon>
        <taxon>Euteleostomi</taxon>
        <taxon>Archelosauria</taxon>
        <taxon>Archosauria</taxon>
        <taxon>Dinosauria</taxon>
        <taxon>Saurischia</taxon>
        <taxon>Theropoda</taxon>
        <taxon>Coelurosauria</taxon>
        <taxon>Aves</taxon>
        <taxon>Neognathae</taxon>
        <taxon>Galloanserae</taxon>
        <taxon>Anseriformes</taxon>
        <taxon>Anatidae</taxon>
        <taxon>Anatinae</taxon>
        <taxon>Anas</taxon>
    </lineage>
</organism>
<dbReference type="EMBL" id="KB742522">
    <property type="protein sequence ID" value="EOB07557.1"/>
    <property type="molecule type" value="Genomic_DNA"/>
</dbReference>
<keyword evidence="3" id="KW-1185">Reference proteome</keyword>